<feature type="transmembrane region" description="Helical" evidence="4">
    <location>
        <begin position="160"/>
        <end position="178"/>
    </location>
</feature>
<feature type="transmembrane region" description="Helical" evidence="4">
    <location>
        <begin position="102"/>
        <end position="124"/>
    </location>
</feature>
<feature type="transmembrane region" description="Helical" evidence="4">
    <location>
        <begin position="76"/>
        <end position="96"/>
    </location>
</feature>
<feature type="transmembrane region" description="Helical" evidence="4">
    <location>
        <begin position="318"/>
        <end position="339"/>
    </location>
</feature>
<dbReference type="InterPro" id="IPR016032">
    <property type="entry name" value="Sig_transdc_resp-reg_C-effctor"/>
</dbReference>
<feature type="transmembrane region" description="Helical" evidence="4">
    <location>
        <begin position="230"/>
        <end position="252"/>
    </location>
</feature>
<dbReference type="Gene3D" id="1.10.10.10">
    <property type="entry name" value="Winged helix-like DNA-binding domain superfamily/Winged helix DNA-binding domain"/>
    <property type="match status" value="1"/>
</dbReference>
<evidence type="ECO:0000256" key="2">
    <source>
        <dbReference type="ARBA" id="ARBA00023125"/>
    </source>
</evidence>
<organism evidence="6 7">
    <name type="scientific">Adlercreutzia shanghongiae</name>
    <dbReference type="NCBI Taxonomy" id="3111773"/>
    <lineage>
        <taxon>Bacteria</taxon>
        <taxon>Bacillati</taxon>
        <taxon>Actinomycetota</taxon>
        <taxon>Coriobacteriia</taxon>
        <taxon>Eggerthellales</taxon>
        <taxon>Eggerthellaceae</taxon>
        <taxon>Adlercreutzia</taxon>
    </lineage>
</organism>
<dbReference type="PROSITE" id="PS50043">
    <property type="entry name" value="HTH_LUXR_2"/>
    <property type="match status" value="1"/>
</dbReference>
<dbReference type="RefSeq" id="WP_326454597.1">
    <property type="nucleotide sequence ID" value="NZ_JAYMFH010000005.1"/>
</dbReference>
<name>A0ABU6IYD9_9ACTN</name>
<feature type="transmembrane region" description="Helical" evidence="4">
    <location>
        <begin position="289"/>
        <end position="306"/>
    </location>
</feature>
<feature type="transmembrane region" description="Helical" evidence="4">
    <location>
        <begin position="199"/>
        <end position="218"/>
    </location>
</feature>
<keyword evidence="4" id="KW-0472">Membrane</keyword>
<dbReference type="SUPFAM" id="SSF46894">
    <property type="entry name" value="C-terminal effector domain of the bipartite response regulators"/>
    <property type="match status" value="1"/>
</dbReference>
<feature type="transmembrane region" description="Helical" evidence="4">
    <location>
        <begin position="136"/>
        <end position="154"/>
    </location>
</feature>
<keyword evidence="2" id="KW-0238">DNA-binding</keyword>
<evidence type="ECO:0000259" key="5">
    <source>
        <dbReference type="PROSITE" id="PS50043"/>
    </source>
</evidence>
<dbReference type="SMART" id="SM00421">
    <property type="entry name" value="HTH_LUXR"/>
    <property type="match status" value="1"/>
</dbReference>
<dbReference type="Proteomes" id="UP001343724">
    <property type="component" value="Unassembled WGS sequence"/>
</dbReference>
<evidence type="ECO:0000256" key="4">
    <source>
        <dbReference type="SAM" id="Phobius"/>
    </source>
</evidence>
<dbReference type="PANTHER" id="PTHR44688">
    <property type="entry name" value="DNA-BINDING TRANSCRIPTIONAL ACTIVATOR DEVR_DOSR"/>
    <property type="match status" value="1"/>
</dbReference>
<dbReference type="InterPro" id="IPR036388">
    <property type="entry name" value="WH-like_DNA-bd_sf"/>
</dbReference>
<keyword evidence="4" id="KW-0812">Transmembrane</keyword>
<gene>
    <name evidence="6" type="ORF">VJ920_06090</name>
</gene>
<keyword evidence="3" id="KW-0804">Transcription</keyword>
<dbReference type="EMBL" id="JAYMFH010000005">
    <property type="protein sequence ID" value="MEC4294872.1"/>
    <property type="molecule type" value="Genomic_DNA"/>
</dbReference>
<dbReference type="PRINTS" id="PR00038">
    <property type="entry name" value="HTHLUXR"/>
</dbReference>
<dbReference type="PROSITE" id="PS00622">
    <property type="entry name" value="HTH_LUXR_1"/>
    <property type="match status" value="1"/>
</dbReference>
<dbReference type="PANTHER" id="PTHR44688:SF16">
    <property type="entry name" value="DNA-BINDING TRANSCRIPTIONAL ACTIVATOR DEVR_DOSR"/>
    <property type="match status" value="1"/>
</dbReference>
<feature type="domain" description="HTH luxR-type" evidence="5">
    <location>
        <begin position="403"/>
        <end position="468"/>
    </location>
</feature>
<feature type="transmembrane region" description="Helical" evidence="4">
    <location>
        <begin position="43"/>
        <end position="64"/>
    </location>
</feature>
<dbReference type="Pfam" id="PF00196">
    <property type="entry name" value="GerE"/>
    <property type="match status" value="1"/>
</dbReference>
<proteinExistence type="predicted"/>
<accession>A0ABU6IYD9</accession>
<sequence>MAALVVMFVCLLIINDLITTGSFANVDALGVGERVPWLESSPFLFPTLIDGIVALVLCCFSSTLPVSCANGPLRTVALGAFVLGFFIVSVPVEAAVLSTPAVYLAGVSCIVFCQTVLFIGLMELLSTLPLALIKRIALAAMAIHVVVMLAIGSLEFNQGGWVIAALVLVVVLCWRYAWTRRDTFAAEDSLGIVSLKGSSVLVVALGFAVIVVAVTFLSPDAASVEQGLDYYYSSLLLTRVPSIVIIALLLLVVDDDDYTVGMKLVETVALVAFILYGTSHASLSRLVSLFAYTLLDMIPLIAVLELSTRVDVKPVRLLCGFLAVFGIAQAVGIALSLLASNLPSSAAGERGGYVGELLAMAVVAVSLWVLSTRHMGLFFWGDMGHRRSQDLSECSAGLSSADIVSERYGLSQREADVLVFLAQGRSAAFIAEEMFLSPSTVRSHIQRIYMKCGVHSKQDLLSLIQAASEEG</sequence>
<feature type="transmembrane region" description="Helical" evidence="4">
    <location>
        <begin position="264"/>
        <end position="283"/>
    </location>
</feature>
<keyword evidence="7" id="KW-1185">Reference proteome</keyword>
<evidence type="ECO:0000313" key="7">
    <source>
        <dbReference type="Proteomes" id="UP001343724"/>
    </source>
</evidence>
<protein>
    <submittedName>
        <fullName evidence="6">Helix-turn-helix transcriptional regulator</fullName>
    </submittedName>
</protein>
<keyword evidence="4" id="KW-1133">Transmembrane helix</keyword>
<evidence type="ECO:0000256" key="3">
    <source>
        <dbReference type="ARBA" id="ARBA00023163"/>
    </source>
</evidence>
<evidence type="ECO:0000313" key="6">
    <source>
        <dbReference type="EMBL" id="MEC4294872.1"/>
    </source>
</evidence>
<comment type="caution">
    <text evidence="6">The sequence shown here is derived from an EMBL/GenBank/DDBJ whole genome shotgun (WGS) entry which is preliminary data.</text>
</comment>
<evidence type="ECO:0000256" key="1">
    <source>
        <dbReference type="ARBA" id="ARBA00023015"/>
    </source>
</evidence>
<feature type="transmembrane region" description="Helical" evidence="4">
    <location>
        <begin position="351"/>
        <end position="370"/>
    </location>
</feature>
<keyword evidence="1" id="KW-0805">Transcription regulation</keyword>
<reference evidence="6 7" key="1">
    <citation type="submission" date="2024-01" db="EMBL/GenBank/DDBJ databases">
        <title>novel species in genus Adlercreutzia.</title>
        <authorList>
            <person name="Liu X."/>
        </authorList>
    </citation>
    <scope>NUCLEOTIDE SEQUENCE [LARGE SCALE GENOMIC DNA]</scope>
    <source>
        <strain evidence="6 7">R22</strain>
    </source>
</reference>
<dbReference type="CDD" id="cd06170">
    <property type="entry name" value="LuxR_C_like"/>
    <property type="match status" value="1"/>
</dbReference>
<dbReference type="InterPro" id="IPR000792">
    <property type="entry name" value="Tscrpt_reg_LuxR_C"/>
</dbReference>